<dbReference type="SMART" id="SM01208">
    <property type="entry name" value="G5"/>
    <property type="match status" value="1"/>
</dbReference>
<dbReference type="InterPro" id="IPR007137">
    <property type="entry name" value="DUF348"/>
</dbReference>
<dbReference type="AlphaFoldDB" id="D1PJ68"/>
<dbReference type="Proteomes" id="UP000003438">
    <property type="component" value="Unassembled WGS sequence"/>
</dbReference>
<dbReference type="InterPro" id="IPR036908">
    <property type="entry name" value="RlpA-like_sf"/>
</dbReference>
<dbReference type="EMBL" id="ACBY02000013">
    <property type="protein sequence ID" value="EFB77228.1"/>
    <property type="molecule type" value="Genomic_DNA"/>
</dbReference>
<comment type="caution">
    <text evidence="3">The sequence shown here is derived from an EMBL/GenBank/DDBJ whole genome shotgun (WGS) entry which is preliminary data.</text>
</comment>
<dbReference type="CDD" id="cd14667">
    <property type="entry name" value="3D_containing_proteins"/>
    <property type="match status" value="1"/>
</dbReference>
<evidence type="ECO:0000259" key="2">
    <source>
        <dbReference type="SMART" id="SM01208"/>
    </source>
</evidence>
<keyword evidence="1" id="KW-0732">Signal</keyword>
<dbReference type="GO" id="GO:0004553">
    <property type="term" value="F:hydrolase activity, hydrolyzing O-glycosyl compounds"/>
    <property type="evidence" value="ECO:0007669"/>
    <property type="project" value="InterPro"/>
</dbReference>
<dbReference type="HOGENOM" id="CLU_036884_0_0_9"/>
<name>D1PJ68_9FIRM</name>
<dbReference type="InterPro" id="IPR051933">
    <property type="entry name" value="Resuscitation_pf_RpfB"/>
</dbReference>
<organism evidence="3 4">
    <name type="scientific">Subdoligranulum variabile DSM 15176</name>
    <dbReference type="NCBI Taxonomy" id="411471"/>
    <lineage>
        <taxon>Bacteria</taxon>
        <taxon>Bacillati</taxon>
        <taxon>Bacillota</taxon>
        <taxon>Clostridia</taxon>
        <taxon>Eubacteriales</taxon>
        <taxon>Oscillospiraceae</taxon>
        <taxon>Subdoligranulum</taxon>
    </lineage>
</organism>
<dbReference type="STRING" id="411471.SUBVAR_04388"/>
<dbReference type="Pfam" id="PF06725">
    <property type="entry name" value="3D"/>
    <property type="match status" value="1"/>
</dbReference>
<dbReference type="GO" id="GO:0009254">
    <property type="term" value="P:peptidoglycan turnover"/>
    <property type="evidence" value="ECO:0007669"/>
    <property type="project" value="InterPro"/>
</dbReference>
<gene>
    <name evidence="3" type="ORF">SUBVAR_04388</name>
</gene>
<keyword evidence="4" id="KW-1185">Reference proteome</keyword>
<evidence type="ECO:0000313" key="3">
    <source>
        <dbReference type="EMBL" id="EFB77228.1"/>
    </source>
</evidence>
<protein>
    <submittedName>
        <fullName evidence="3">3D domain protein</fullName>
    </submittedName>
</protein>
<dbReference type="GO" id="GO:0019867">
    <property type="term" value="C:outer membrane"/>
    <property type="evidence" value="ECO:0007669"/>
    <property type="project" value="InterPro"/>
</dbReference>
<evidence type="ECO:0000313" key="4">
    <source>
        <dbReference type="Proteomes" id="UP000003438"/>
    </source>
</evidence>
<sequence>MPLSLKTKEHIRRRLVLELPKWGALAGGALALGLAIAFTSQSLHFVVVSDTHGGSTRILTSSSSEEALLTMTDTPPLEENDKIVWSQNADGRLMQVLRAYTVPVTADGETREVITTGATASELLAQLGISYDDNDILTPAADETVTEGSSLTLQRVEYVDYTEDVVIPSERQEIPTSLFYRDHDETMTLQEGSDGLDTVTWRDVYIDGEWSEKQELDRVTQVGMVPTIVKVYGDQAPVSSFVGPEIVDGVPSEGVTETYTGQRSTGYSASSTAKGASGRRLTYGTVAVNPNVIPYGTLMYITSDDGTFVYGYAYAADTGTAMMEGHAFVDLYYQTYQESVESAVVPVTVYIIDDAVAAQYEDQNNEIMDSLLAQMDASDDSAS</sequence>
<evidence type="ECO:0000256" key="1">
    <source>
        <dbReference type="ARBA" id="ARBA00022729"/>
    </source>
</evidence>
<dbReference type="OrthoDB" id="9798935at2"/>
<dbReference type="InterPro" id="IPR010611">
    <property type="entry name" value="3D_dom"/>
</dbReference>
<dbReference type="eggNOG" id="COG3584">
    <property type="taxonomic scope" value="Bacteria"/>
</dbReference>
<proteinExistence type="predicted"/>
<dbReference type="InterPro" id="IPR059180">
    <property type="entry name" value="3D_YorM"/>
</dbReference>
<dbReference type="PANTHER" id="PTHR39160:SF4">
    <property type="entry name" value="RESUSCITATION-PROMOTING FACTOR RPFB"/>
    <property type="match status" value="1"/>
</dbReference>
<dbReference type="SUPFAM" id="SSF50685">
    <property type="entry name" value="Barwin-like endoglucanases"/>
    <property type="match status" value="1"/>
</dbReference>
<dbReference type="Pfam" id="PF03990">
    <property type="entry name" value="DUF348"/>
    <property type="match status" value="1"/>
</dbReference>
<dbReference type="Gene3D" id="2.20.230.10">
    <property type="entry name" value="Resuscitation-promoting factor rpfb"/>
    <property type="match status" value="1"/>
</dbReference>
<dbReference type="InterPro" id="IPR011098">
    <property type="entry name" value="G5_dom"/>
</dbReference>
<dbReference type="Pfam" id="PF07501">
    <property type="entry name" value="G5"/>
    <property type="match status" value="1"/>
</dbReference>
<dbReference type="Gene3D" id="2.40.40.10">
    <property type="entry name" value="RlpA-like domain"/>
    <property type="match status" value="1"/>
</dbReference>
<reference evidence="3" key="1">
    <citation type="submission" date="2009-12" db="EMBL/GenBank/DDBJ databases">
        <authorList>
            <person name="Weinstock G."/>
            <person name="Sodergren E."/>
            <person name="Clifton S."/>
            <person name="Fulton L."/>
            <person name="Fulton B."/>
            <person name="Courtney L."/>
            <person name="Fronick C."/>
            <person name="Harrison M."/>
            <person name="Strong C."/>
            <person name="Farmer C."/>
            <person name="Delahaunty K."/>
            <person name="Markovic C."/>
            <person name="Hall O."/>
            <person name="Minx P."/>
            <person name="Tomlinson C."/>
            <person name="Mitreva M."/>
            <person name="Nelson J."/>
            <person name="Hou S."/>
            <person name="Wollam A."/>
            <person name="Pepin K.H."/>
            <person name="Johnson M."/>
            <person name="Bhonagiri V."/>
            <person name="Nash W.E."/>
            <person name="Warren W."/>
            <person name="Chinwalla A."/>
            <person name="Mardis E.R."/>
            <person name="Wilson R.K."/>
        </authorList>
    </citation>
    <scope>NUCLEOTIDE SEQUENCE [LARGE SCALE GENOMIC DNA]</scope>
    <source>
        <strain evidence="3">DSM 15176</strain>
    </source>
</reference>
<dbReference type="RefSeq" id="WP_007045827.1">
    <property type="nucleotide sequence ID" value="NZ_GG704769.1"/>
</dbReference>
<accession>D1PJ68</accession>
<dbReference type="PANTHER" id="PTHR39160">
    <property type="entry name" value="CELL WALL-BINDING PROTEIN YOCH"/>
    <property type="match status" value="1"/>
</dbReference>
<feature type="domain" description="G5" evidence="2">
    <location>
        <begin position="155"/>
        <end position="235"/>
    </location>
</feature>